<dbReference type="Proteomes" id="UP001500889">
    <property type="component" value="Chromosome U"/>
</dbReference>
<proteinExistence type="predicted"/>
<organism evidence="2 3">
    <name type="scientific">Drosophila madeirensis</name>
    <name type="common">Fruit fly</name>
    <dbReference type="NCBI Taxonomy" id="30013"/>
    <lineage>
        <taxon>Eukaryota</taxon>
        <taxon>Metazoa</taxon>
        <taxon>Ecdysozoa</taxon>
        <taxon>Arthropoda</taxon>
        <taxon>Hexapoda</taxon>
        <taxon>Insecta</taxon>
        <taxon>Pterygota</taxon>
        <taxon>Neoptera</taxon>
        <taxon>Endopterygota</taxon>
        <taxon>Diptera</taxon>
        <taxon>Brachycera</taxon>
        <taxon>Muscomorpha</taxon>
        <taxon>Ephydroidea</taxon>
        <taxon>Drosophilidae</taxon>
        <taxon>Drosophila</taxon>
        <taxon>Sophophora</taxon>
    </lineage>
</organism>
<accession>A0AAU9FBS9</accession>
<dbReference type="AlphaFoldDB" id="A0AAU9FBS9"/>
<dbReference type="PROSITE" id="PS00028">
    <property type="entry name" value="ZINC_FINGER_C2H2_1"/>
    <property type="match status" value="1"/>
</dbReference>
<feature type="domain" description="C2H2-type" evidence="1">
    <location>
        <begin position="91"/>
        <end position="114"/>
    </location>
</feature>
<dbReference type="InterPro" id="IPR013087">
    <property type="entry name" value="Znf_C2H2_type"/>
</dbReference>
<gene>
    <name evidence="2" type="ORF">DMAD_11065</name>
</gene>
<evidence type="ECO:0000313" key="3">
    <source>
        <dbReference type="Proteomes" id="UP001500889"/>
    </source>
</evidence>
<name>A0AAU9FBS9_DROMD</name>
<keyword evidence="3" id="KW-1185">Reference proteome</keyword>
<sequence>MSQAEKQFLCLKYQNRNFMATLPHCGTVLGTGRWVNNFIQFQFTLMHRELSVKDIFWFSQTSRTEHSKTLYATCVQCLSARPFLPVCVYLCVSACVSVFWVIENALQHSKLAPHTPQMNGHSDFGLHHHHHAAGGAQTHAWCGRGKQASEAVMPVKMNAISSPHRKWCQNVTNGSSLQSSLPAVRLQTENRNLLVWCWYPDEL</sequence>
<reference evidence="2 3" key="1">
    <citation type="submission" date="2024-02" db="EMBL/GenBank/DDBJ databases">
        <title>A chromosome-level genome assembly of Drosophila madeirensis, a fruit fly species endemic to Madeira island.</title>
        <authorList>
            <person name="Tomihara K."/>
            <person name="Llopart A."/>
            <person name="Yamamoto D."/>
        </authorList>
    </citation>
    <scope>NUCLEOTIDE SEQUENCE [LARGE SCALE GENOMIC DNA]</scope>
    <source>
        <strain evidence="2 3">RF1</strain>
    </source>
</reference>
<dbReference type="EMBL" id="AP029264">
    <property type="protein sequence ID" value="BFF93168.1"/>
    <property type="molecule type" value="Genomic_DNA"/>
</dbReference>
<evidence type="ECO:0000259" key="1">
    <source>
        <dbReference type="PROSITE" id="PS00028"/>
    </source>
</evidence>
<evidence type="ECO:0000313" key="2">
    <source>
        <dbReference type="EMBL" id="BFF93168.1"/>
    </source>
</evidence>
<protein>
    <recommendedName>
        <fullName evidence="1">C2H2-type domain-containing protein</fullName>
    </recommendedName>
</protein>